<comment type="cofactor">
    <cofactor evidence="1">
        <name>heme b</name>
        <dbReference type="ChEBI" id="CHEBI:60344"/>
    </cofactor>
</comment>
<evidence type="ECO:0000256" key="11">
    <source>
        <dbReference type="ARBA" id="ARBA00023136"/>
    </source>
</evidence>
<evidence type="ECO:0000256" key="5">
    <source>
        <dbReference type="ARBA" id="ARBA00022617"/>
    </source>
</evidence>
<protein>
    <submittedName>
        <fullName evidence="15">Cytochrome b561</fullName>
    </submittedName>
</protein>
<evidence type="ECO:0000256" key="1">
    <source>
        <dbReference type="ARBA" id="ARBA00001970"/>
    </source>
</evidence>
<evidence type="ECO:0000256" key="4">
    <source>
        <dbReference type="ARBA" id="ARBA00022475"/>
    </source>
</evidence>
<dbReference type="PANTHER" id="PTHR30529">
    <property type="entry name" value="CYTOCHROME B561"/>
    <property type="match status" value="1"/>
</dbReference>
<organism evidence="15 16">
    <name type="scientific">Marinospirillum celere</name>
    <dbReference type="NCBI Taxonomy" id="1122252"/>
    <lineage>
        <taxon>Bacteria</taxon>
        <taxon>Pseudomonadati</taxon>
        <taxon>Pseudomonadota</taxon>
        <taxon>Gammaproteobacteria</taxon>
        <taxon>Oceanospirillales</taxon>
        <taxon>Oceanospirillaceae</taxon>
        <taxon>Marinospirillum</taxon>
    </lineage>
</organism>
<dbReference type="RefSeq" id="WP_091963079.1">
    <property type="nucleotide sequence ID" value="NZ_FOLH01000004.1"/>
</dbReference>
<keyword evidence="4" id="KW-1003">Cell membrane</keyword>
<dbReference type="Proteomes" id="UP000199058">
    <property type="component" value="Unassembled WGS sequence"/>
</dbReference>
<proteinExistence type="inferred from homology"/>
<dbReference type="InterPro" id="IPR016174">
    <property type="entry name" value="Di-haem_cyt_TM"/>
</dbReference>
<keyword evidence="3" id="KW-0813">Transport</keyword>
<dbReference type="STRING" id="1122252.SAMN05660443_2089"/>
<dbReference type="Pfam" id="PF01292">
    <property type="entry name" value="Ni_hydr_CYTB"/>
    <property type="match status" value="1"/>
</dbReference>
<evidence type="ECO:0000256" key="12">
    <source>
        <dbReference type="ARBA" id="ARBA00037975"/>
    </source>
</evidence>
<comment type="similarity">
    <text evidence="12">Belongs to the cytochrome b561 family.</text>
</comment>
<keyword evidence="10" id="KW-0408">Iron</keyword>
<dbReference type="GO" id="GO:0020037">
    <property type="term" value="F:heme binding"/>
    <property type="evidence" value="ECO:0007669"/>
    <property type="project" value="TreeGrafter"/>
</dbReference>
<dbReference type="InterPro" id="IPR011577">
    <property type="entry name" value="Cyt_b561_bac/Ni-Hgenase"/>
</dbReference>
<feature type="transmembrane region" description="Helical" evidence="13">
    <location>
        <begin position="20"/>
        <end position="39"/>
    </location>
</feature>
<comment type="subcellular location">
    <subcellularLocation>
        <location evidence="2">Cell membrane</location>
        <topology evidence="2">Multi-pass membrane protein</topology>
    </subcellularLocation>
</comment>
<dbReference type="PANTHER" id="PTHR30529:SF1">
    <property type="entry name" value="CYTOCHROME B561 HOMOLOG 2"/>
    <property type="match status" value="1"/>
</dbReference>
<dbReference type="InterPro" id="IPR052168">
    <property type="entry name" value="Cytochrome_b561_oxidase"/>
</dbReference>
<feature type="domain" description="Cytochrome b561 bacterial/Ni-hydrogenase" evidence="14">
    <location>
        <begin position="14"/>
        <end position="183"/>
    </location>
</feature>
<accession>A0A1I1I6R8</accession>
<evidence type="ECO:0000256" key="13">
    <source>
        <dbReference type="SAM" id="Phobius"/>
    </source>
</evidence>
<dbReference type="GO" id="GO:0005886">
    <property type="term" value="C:plasma membrane"/>
    <property type="evidence" value="ECO:0007669"/>
    <property type="project" value="UniProtKB-SubCell"/>
</dbReference>
<evidence type="ECO:0000259" key="14">
    <source>
        <dbReference type="Pfam" id="PF01292"/>
    </source>
</evidence>
<evidence type="ECO:0000313" key="16">
    <source>
        <dbReference type="Proteomes" id="UP000199058"/>
    </source>
</evidence>
<dbReference type="AlphaFoldDB" id="A0A1I1I6R8"/>
<evidence type="ECO:0000313" key="15">
    <source>
        <dbReference type="EMBL" id="SFC28900.1"/>
    </source>
</evidence>
<feature type="transmembrane region" description="Helical" evidence="13">
    <location>
        <begin position="59"/>
        <end position="77"/>
    </location>
</feature>
<reference evidence="15 16" key="1">
    <citation type="submission" date="2016-10" db="EMBL/GenBank/DDBJ databases">
        <authorList>
            <person name="de Groot N.N."/>
        </authorList>
    </citation>
    <scope>NUCLEOTIDE SEQUENCE [LARGE SCALE GENOMIC DNA]</scope>
    <source>
        <strain evidence="15 16">DSM 18438</strain>
    </source>
</reference>
<keyword evidence="7" id="KW-0479">Metal-binding</keyword>
<gene>
    <name evidence="15" type="ORF">SAMN05660443_2089</name>
</gene>
<feature type="transmembrane region" description="Helical" evidence="13">
    <location>
        <begin position="147"/>
        <end position="167"/>
    </location>
</feature>
<keyword evidence="6 13" id="KW-0812">Transmembrane</keyword>
<evidence type="ECO:0000256" key="10">
    <source>
        <dbReference type="ARBA" id="ARBA00023004"/>
    </source>
</evidence>
<keyword evidence="5" id="KW-0349">Heme</keyword>
<evidence type="ECO:0000256" key="8">
    <source>
        <dbReference type="ARBA" id="ARBA00022982"/>
    </source>
</evidence>
<keyword evidence="9 13" id="KW-1133">Transmembrane helix</keyword>
<dbReference type="SUPFAM" id="SSF81342">
    <property type="entry name" value="Transmembrane di-heme cytochromes"/>
    <property type="match status" value="1"/>
</dbReference>
<sequence length="188" mass="21207">MALVKRLTNSRQQYGWVSILLHWLVALTVIGMYPLGLYIVSLSYYDPGYRFYPNLHRSLGLLLAFVVLVRLTWKLANTSPQLLVEKSWEKLAAKAGHLFLYLLLLTVLISGYLLSTADGRSIQVFDWFSVPAIPWLATRQEELAGSIHFYSATALAVLAGIHALAALKHHFIDHNSTLKRMLGIQSEK</sequence>
<keyword evidence="11 13" id="KW-0472">Membrane</keyword>
<evidence type="ECO:0000256" key="3">
    <source>
        <dbReference type="ARBA" id="ARBA00022448"/>
    </source>
</evidence>
<dbReference type="OrthoDB" id="9793784at2"/>
<dbReference type="EMBL" id="FOLH01000004">
    <property type="protein sequence ID" value="SFC28900.1"/>
    <property type="molecule type" value="Genomic_DNA"/>
</dbReference>
<name>A0A1I1I6R8_9GAMM</name>
<evidence type="ECO:0000256" key="9">
    <source>
        <dbReference type="ARBA" id="ARBA00022989"/>
    </source>
</evidence>
<dbReference type="GO" id="GO:0022904">
    <property type="term" value="P:respiratory electron transport chain"/>
    <property type="evidence" value="ECO:0007669"/>
    <property type="project" value="InterPro"/>
</dbReference>
<evidence type="ECO:0000256" key="7">
    <source>
        <dbReference type="ARBA" id="ARBA00022723"/>
    </source>
</evidence>
<feature type="transmembrane region" description="Helical" evidence="13">
    <location>
        <begin position="98"/>
        <end position="115"/>
    </location>
</feature>
<dbReference type="GO" id="GO:0046872">
    <property type="term" value="F:metal ion binding"/>
    <property type="evidence" value="ECO:0007669"/>
    <property type="project" value="UniProtKB-KW"/>
</dbReference>
<evidence type="ECO:0000256" key="6">
    <source>
        <dbReference type="ARBA" id="ARBA00022692"/>
    </source>
</evidence>
<evidence type="ECO:0000256" key="2">
    <source>
        <dbReference type="ARBA" id="ARBA00004651"/>
    </source>
</evidence>
<dbReference type="Gene3D" id="1.20.950.20">
    <property type="entry name" value="Transmembrane di-heme cytochromes, Chain C"/>
    <property type="match status" value="1"/>
</dbReference>
<dbReference type="GO" id="GO:0009055">
    <property type="term" value="F:electron transfer activity"/>
    <property type="evidence" value="ECO:0007669"/>
    <property type="project" value="InterPro"/>
</dbReference>
<keyword evidence="8" id="KW-0249">Electron transport</keyword>
<keyword evidence="16" id="KW-1185">Reference proteome</keyword>